<dbReference type="GO" id="GO:0032585">
    <property type="term" value="C:multivesicular body membrane"/>
    <property type="evidence" value="ECO:0007669"/>
    <property type="project" value="UniProtKB-SubCell"/>
</dbReference>
<organism evidence="8 9">
    <name type="scientific">Schizosaccharomyces octosporus (strain yFS286)</name>
    <name type="common">Fission yeast</name>
    <name type="synonym">Octosporomyces octosporus</name>
    <dbReference type="NCBI Taxonomy" id="483514"/>
    <lineage>
        <taxon>Eukaryota</taxon>
        <taxon>Fungi</taxon>
        <taxon>Dikarya</taxon>
        <taxon>Ascomycota</taxon>
        <taxon>Taphrinomycotina</taxon>
        <taxon>Schizosaccharomycetes</taxon>
        <taxon>Schizosaccharomycetales</taxon>
        <taxon>Schizosaccharomycetaceae</taxon>
        <taxon>Schizosaccharomyces</taxon>
    </lineage>
</organism>
<dbReference type="InterPro" id="IPR043972">
    <property type="entry name" value="FUZ/MON1/HPS1_longin_1"/>
</dbReference>
<evidence type="ECO:0000313" key="8">
    <source>
        <dbReference type="EMBL" id="EPX74447.1"/>
    </source>
</evidence>
<dbReference type="InterPro" id="IPR043970">
    <property type="entry name" value="FUZ/MON1/HPS1_longin_3"/>
</dbReference>
<dbReference type="Proteomes" id="UP000016088">
    <property type="component" value="Unassembled WGS sequence"/>
</dbReference>
<dbReference type="RefSeq" id="XP_013015879.1">
    <property type="nucleotide sequence ID" value="XM_013160425.1"/>
</dbReference>
<dbReference type="OMA" id="QQPFNAK"/>
<comment type="function">
    <text evidence="3">Required for multiple vacuole delivery pathways including the cytoplasm to vacuole transport (Cvt), autophagy, pexophagy and endocytosis.</text>
</comment>
<keyword evidence="3" id="KW-0813">Transport</keyword>
<dbReference type="VEuPathDB" id="FungiDB:SOCG_01931"/>
<proteinExistence type="inferred from homology"/>
<evidence type="ECO:0000256" key="2">
    <source>
        <dbReference type="ARBA" id="ARBA00018132"/>
    </source>
</evidence>
<dbReference type="PANTHER" id="PTHR13027">
    <property type="entry name" value="SAND PROTEIN-RELATED"/>
    <property type="match status" value="1"/>
</dbReference>
<dbReference type="HOGENOM" id="CLU_014574_3_0_1"/>
<dbReference type="GO" id="GO:0006914">
    <property type="term" value="P:autophagy"/>
    <property type="evidence" value="ECO:0007669"/>
    <property type="project" value="UniProtKB-UniRule"/>
</dbReference>
<evidence type="ECO:0000259" key="7">
    <source>
        <dbReference type="Pfam" id="PF19038"/>
    </source>
</evidence>
<evidence type="ECO:0000256" key="1">
    <source>
        <dbReference type="ARBA" id="ARBA00004380"/>
    </source>
</evidence>
<dbReference type="OrthoDB" id="272411at2759"/>
<keyword evidence="3" id="KW-0967">Endosome</keyword>
<name>S9Q2V5_SCHOY</name>
<dbReference type="Pfam" id="PF19038">
    <property type="entry name" value="Fuz_longin_3"/>
    <property type="match status" value="1"/>
</dbReference>
<feature type="domain" description="FUZ/MON1/HPS1 first Longin" evidence="5">
    <location>
        <begin position="114"/>
        <end position="234"/>
    </location>
</feature>
<protein>
    <recommendedName>
        <fullName evidence="2 3">Vacuolar fusion protein MON1</fullName>
    </recommendedName>
</protein>
<feature type="compositionally biased region" description="Polar residues" evidence="4">
    <location>
        <begin position="1"/>
        <end position="12"/>
    </location>
</feature>
<dbReference type="PRINTS" id="PR01546">
    <property type="entry name" value="YEAST73DUF"/>
</dbReference>
<gene>
    <name evidence="8" type="ORF">SOCG_01931</name>
</gene>
<dbReference type="EMBL" id="KE503206">
    <property type="protein sequence ID" value="EPX74447.1"/>
    <property type="molecule type" value="Genomic_DNA"/>
</dbReference>
<sequence length="511" mass="58219">MEQQPSQHSLVPSINEDVGEENVQANSSTLLNADEIPASLPSLASSDPDVQVSLPEIKVNGDDVQQMLSEILLEDSSPPVNEIGSEARSASEVYDDKLRKAMSFDCILARQKRKYLIFTSSGKPVFSNVADENLEPSTVAALQAILSSFEVLKEDLTYFETFSTIIVAYSAGPLYLVCISPLTTLSPDFMKNELRLFYHQILSTITSKSISSILDSRPNFDLRRLIGSSEQFLKVLSSDLENYEPFSFLNAISPLPLRVSFRDQLSQLLLKEKPKSLIFALLVVQGRLVCAIKARKLMLHANDIYLVFLSVFNTQAFNDSMEHWVPICLPSLNPNAYLYIYSHFIDHEVALILASNESSSFFDLQAMRNIVSMRLYERYWLKKILHAAELDQTSFRNPGFPCILHYLFYSKKYSQFYAPGYRFNAKNNVKNLYAIYASLHDQVFHRKRSLSIDVEIHGSLMLFTWSTSSFNFYCLANANENLQILIANINKVLRWIRREESRLFICTNLSF</sequence>
<feature type="domain" description="FUZ/MON1/HPS1 second Longin" evidence="6">
    <location>
        <begin position="275"/>
        <end position="369"/>
    </location>
</feature>
<comment type="similarity">
    <text evidence="3">Belongs to the MON1/SAND family.</text>
</comment>
<dbReference type="InterPro" id="IPR004353">
    <property type="entry name" value="Mon1"/>
</dbReference>
<keyword evidence="9" id="KW-1185">Reference proteome</keyword>
<feature type="domain" description="FUZ/MON1/HPS1 third Longin" evidence="7">
    <location>
        <begin position="403"/>
        <end position="500"/>
    </location>
</feature>
<keyword evidence="3" id="KW-0072">Autophagy</keyword>
<accession>S9Q2V5</accession>
<dbReference type="PANTHER" id="PTHR13027:SF7">
    <property type="entry name" value="VACUOLAR FUSION PROTEIN MON1 HOMOLOG"/>
    <property type="match status" value="1"/>
</dbReference>
<keyword evidence="3" id="KW-0926">Vacuole</keyword>
<dbReference type="GO" id="GO:0016192">
    <property type="term" value="P:vesicle-mediated transport"/>
    <property type="evidence" value="ECO:0007669"/>
    <property type="project" value="InterPro"/>
</dbReference>
<dbReference type="GO" id="GO:0000329">
    <property type="term" value="C:fungal-type vacuole membrane"/>
    <property type="evidence" value="ECO:0007669"/>
    <property type="project" value="TreeGrafter"/>
</dbReference>
<feature type="region of interest" description="Disordered" evidence="4">
    <location>
        <begin position="1"/>
        <end position="30"/>
    </location>
</feature>
<dbReference type="InterPro" id="IPR043971">
    <property type="entry name" value="FUZ/MON1/HPS1_longin_2"/>
</dbReference>
<dbReference type="Pfam" id="PF19036">
    <property type="entry name" value="Fuz_longin_1"/>
    <property type="match status" value="1"/>
</dbReference>
<reference evidence="8 9" key="1">
    <citation type="journal article" date="2011" name="Science">
        <title>Comparative functional genomics of the fission yeasts.</title>
        <authorList>
            <person name="Rhind N."/>
            <person name="Chen Z."/>
            <person name="Yassour M."/>
            <person name="Thompson D.A."/>
            <person name="Haas B.J."/>
            <person name="Habib N."/>
            <person name="Wapinski I."/>
            <person name="Roy S."/>
            <person name="Lin M.F."/>
            <person name="Heiman D.I."/>
            <person name="Young S.K."/>
            <person name="Furuya K."/>
            <person name="Guo Y."/>
            <person name="Pidoux A."/>
            <person name="Chen H.M."/>
            <person name="Robbertse B."/>
            <person name="Goldberg J.M."/>
            <person name="Aoki K."/>
            <person name="Bayne E.H."/>
            <person name="Berlin A.M."/>
            <person name="Desjardins C.A."/>
            <person name="Dobbs E."/>
            <person name="Dukaj L."/>
            <person name="Fan L."/>
            <person name="FitzGerald M.G."/>
            <person name="French C."/>
            <person name="Gujja S."/>
            <person name="Hansen K."/>
            <person name="Keifenheim D."/>
            <person name="Levin J.Z."/>
            <person name="Mosher R.A."/>
            <person name="Mueller C.A."/>
            <person name="Pfiffner J."/>
            <person name="Priest M."/>
            <person name="Russ C."/>
            <person name="Smialowska A."/>
            <person name="Swoboda P."/>
            <person name="Sykes S.M."/>
            <person name="Vaughn M."/>
            <person name="Vengrova S."/>
            <person name="Yoder R."/>
            <person name="Zeng Q."/>
            <person name="Allshire R."/>
            <person name="Baulcombe D."/>
            <person name="Birren B.W."/>
            <person name="Brown W."/>
            <person name="Ekwall K."/>
            <person name="Kellis M."/>
            <person name="Leatherwood J."/>
            <person name="Levin H."/>
            <person name="Margalit H."/>
            <person name="Martienssen R."/>
            <person name="Nieduszynski C.A."/>
            <person name="Spatafora J.W."/>
            <person name="Friedman N."/>
            <person name="Dalgaard J.Z."/>
            <person name="Baumann P."/>
            <person name="Niki H."/>
            <person name="Regev A."/>
            <person name="Nusbaum C."/>
        </authorList>
    </citation>
    <scope>NUCLEOTIDE SEQUENCE [LARGE SCALE GENOMIC DNA]</scope>
    <source>
        <strain evidence="9">yFS286</strain>
    </source>
</reference>
<evidence type="ECO:0000256" key="3">
    <source>
        <dbReference type="RuleBase" id="RU367048"/>
    </source>
</evidence>
<evidence type="ECO:0000313" key="9">
    <source>
        <dbReference type="Proteomes" id="UP000016088"/>
    </source>
</evidence>
<evidence type="ECO:0000259" key="6">
    <source>
        <dbReference type="Pfam" id="PF19037"/>
    </source>
</evidence>
<dbReference type="eggNOG" id="KOG0997">
    <property type="taxonomic scope" value="Eukaryota"/>
</dbReference>
<keyword evidence="3" id="KW-0653">Protein transport</keyword>
<dbReference type="AlphaFoldDB" id="S9Q2V5"/>
<evidence type="ECO:0000259" key="5">
    <source>
        <dbReference type="Pfam" id="PF19036"/>
    </source>
</evidence>
<comment type="subcellular location">
    <subcellularLocation>
        <location evidence="3">Endosome</location>
        <location evidence="3">Multivesicular body membrane</location>
        <topology evidence="3">Peripheral membrane protein</topology>
    </subcellularLocation>
    <subcellularLocation>
        <location evidence="1 3">Prevacuolar compartment membrane</location>
        <topology evidence="1 3">Peripheral membrane protein</topology>
    </subcellularLocation>
    <subcellularLocation>
        <location evidence="3">Vacuole membrane</location>
        <topology evidence="3">Peripheral membrane protein</topology>
    </subcellularLocation>
</comment>
<keyword evidence="3" id="KW-0472">Membrane</keyword>
<dbReference type="GeneID" id="25030909"/>
<evidence type="ECO:0000256" key="4">
    <source>
        <dbReference type="SAM" id="MobiDB-lite"/>
    </source>
</evidence>
<dbReference type="Pfam" id="PF19037">
    <property type="entry name" value="Fuz_longin_2"/>
    <property type="match status" value="1"/>
</dbReference>
<dbReference type="GO" id="GO:0006623">
    <property type="term" value="P:protein targeting to vacuole"/>
    <property type="evidence" value="ECO:0007669"/>
    <property type="project" value="UniProtKB-UniRule"/>
</dbReference>